<name>A0A411AFJ2_ONOSP</name>
<accession>A0A411AFJ2</accession>
<feature type="signal peptide" evidence="1">
    <location>
        <begin position="1"/>
        <end position="23"/>
    </location>
</feature>
<evidence type="ECO:0000313" key="2">
    <source>
        <dbReference type="EMBL" id="QAX32783.1"/>
    </source>
</evidence>
<gene>
    <name evidence="2" type="primary">GRP2</name>
</gene>
<sequence length="84" mass="9975">MKTYYLIFLCFLTLLISIVTIQSENKKELKTNFEIDNFYANLIINKGGQRRWAKHFPQWGDTKPRGDAYLYQGDFRPNLIHIGF</sequence>
<organism evidence="2">
    <name type="scientific">Ononis spinosa</name>
    <name type="common">Spiny restharrow</name>
    <name type="synonym">Ononis campestris</name>
    <dbReference type="NCBI Taxonomy" id="58890"/>
    <lineage>
        <taxon>Eukaryota</taxon>
        <taxon>Viridiplantae</taxon>
        <taxon>Streptophyta</taxon>
        <taxon>Embryophyta</taxon>
        <taxon>Tracheophyta</taxon>
        <taxon>Spermatophyta</taxon>
        <taxon>Magnoliopsida</taxon>
        <taxon>eudicotyledons</taxon>
        <taxon>Gunneridae</taxon>
        <taxon>Pentapetalae</taxon>
        <taxon>rosids</taxon>
        <taxon>fabids</taxon>
        <taxon>Fabales</taxon>
        <taxon>Fabaceae</taxon>
        <taxon>Papilionoideae</taxon>
        <taxon>50 kb inversion clade</taxon>
        <taxon>NPAAA clade</taxon>
        <taxon>Hologalegina</taxon>
        <taxon>IRL clade</taxon>
        <taxon>Trifolieae</taxon>
        <taxon>Ononis</taxon>
    </lineage>
</organism>
<protein>
    <submittedName>
        <fullName evidence="2">Glycine-rich protein</fullName>
    </submittedName>
</protein>
<keyword evidence="1" id="KW-0732">Signal</keyword>
<feature type="chain" id="PRO_5019366543" evidence="1">
    <location>
        <begin position="24"/>
        <end position="84"/>
    </location>
</feature>
<proteinExistence type="evidence at transcript level"/>
<dbReference type="AlphaFoldDB" id="A0A411AFJ2"/>
<evidence type="ECO:0000256" key="1">
    <source>
        <dbReference type="SAM" id="SignalP"/>
    </source>
</evidence>
<reference evidence="2" key="1">
    <citation type="submission" date="2018-04" db="EMBL/GenBank/DDBJ databases">
        <title>The nodule transcriptome of six IRLC legumes reveals different diversification patterns of leghemoglobin and glycine-rich-protein (GRP) families.</title>
        <authorList>
            <person name="Montiel J."/>
            <person name="Fonseca-Garcia C."/>
            <person name="Kereszt A."/>
            <person name="Kondorosi E."/>
        </authorList>
    </citation>
    <scope>NUCLEOTIDE SEQUENCE</scope>
</reference>
<dbReference type="EMBL" id="MH204634">
    <property type="protein sequence ID" value="QAX32783.1"/>
    <property type="molecule type" value="mRNA"/>
</dbReference>